<gene>
    <name evidence="2" type="ORF">OHU69_48755</name>
</gene>
<feature type="region of interest" description="Disordered" evidence="1">
    <location>
        <begin position="48"/>
        <end position="94"/>
    </location>
</feature>
<accession>A0AAU1ULU4</accession>
<evidence type="ECO:0000313" key="2">
    <source>
        <dbReference type="EMBL" id="WTS18188.1"/>
    </source>
</evidence>
<reference evidence="2" key="1">
    <citation type="submission" date="2022-10" db="EMBL/GenBank/DDBJ databases">
        <title>The complete genomes of actinobacterial strains from the NBC collection.</title>
        <authorList>
            <person name="Joergensen T.S."/>
            <person name="Alvarez Arevalo M."/>
            <person name="Sterndorff E.B."/>
            <person name="Faurdal D."/>
            <person name="Vuksanovic O."/>
            <person name="Mourched A.-S."/>
            <person name="Charusanti P."/>
            <person name="Shaw S."/>
            <person name="Blin K."/>
            <person name="Weber T."/>
        </authorList>
    </citation>
    <scope>NUCLEOTIDE SEQUENCE</scope>
    <source>
        <strain evidence="2">NBC_00119</strain>
    </source>
</reference>
<sequence length="94" mass="10320">MVHVREYVRANGTKVREHSRWAAGARREMSVLATIALVVVVFAGTTGSGSADGSGKQAPEPRSTVYPVKFADWDNPRPRPTPTLSYPIPWDQGR</sequence>
<proteinExistence type="predicted"/>
<evidence type="ECO:0000256" key="1">
    <source>
        <dbReference type="SAM" id="MobiDB-lite"/>
    </source>
</evidence>
<dbReference type="EMBL" id="CP108195">
    <property type="protein sequence ID" value="WTS18188.1"/>
    <property type="molecule type" value="Genomic_DNA"/>
</dbReference>
<dbReference type="AlphaFoldDB" id="A0AAU1ULU4"/>
<organism evidence="2">
    <name type="scientific">Streptomyces sp. NBC_00119</name>
    <dbReference type="NCBI Taxonomy" id="2975659"/>
    <lineage>
        <taxon>Bacteria</taxon>
        <taxon>Bacillati</taxon>
        <taxon>Actinomycetota</taxon>
        <taxon>Actinomycetes</taxon>
        <taxon>Kitasatosporales</taxon>
        <taxon>Streptomycetaceae</taxon>
        <taxon>Streptomyces</taxon>
    </lineage>
</organism>
<protein>
    <submittedName>
        <fullName evidence="2">Uncharacterized protein</fullName>
    </submittedName>
</protein>
<name>A0AAU1ULU4_9ACTN</name>